<sequence length="103" mass="11489">MLRGSRDLSSCSCVSPRPGSPTNRSILHGTPSWSIHRHSTEQVKVNCLVLYYAAITLCSGCTVHGPSISPRRIGHFRPGLIKIFFGKFRRSRRDSIYQSVSSK</sequence>
<evidence type="ECO:0000313" key="2">
    <source>
        <dbReference type="EMBL" id="KAL0124582.1"/>
    </source>
</evidence>
<dbReference type="Proteomes" id="UP001430953">
    <property type="component" value="Unassembled WGS sequence"/>
</dbReference>
<name>A0AAW2GDM6_9HYME</name>
<proteinExistence type="predicted"/>
<comment type="caution">
    <text evidence="2">The sequence shown here is derived from an EMBL/GenBank/DDBJ whole genome shotgun (WGS) entry which is preliminary data.</text>
</comment>
<reference evidence="2 3" key="1">
    <citation type="submission" date="2023-03" db="EMBL/GenBank/DDBJ databases">
        <title>High recombination rates correlate with genetic variation in Cardiocondyla obscurior ants.</title>
        <authorList>
            <person name="Errbii M."/>
        </authorList>
    </citation>
    <scope>NUCLEOTIDE SEQUENCE [LARGE SCALE GENOMIC DNA]</scope>
    <source>
        <strain evidence="2">Alpha-2009</strain>
        <tissue evidence="2">Whole body</tissue>
    </source>
</reference>
<feature type="region of interest" description="Disordered" evidence="1">
    <location>
        <begin position="1"/>
        <end position="26"/>
    </location>
</feature>
<accession>A0AAW2GDM6</accession>
<dbReference type="AlphaFoldDB" id="A0AAW2GDM6"/>
<gene>
    <name evidence="2" type="ORF">PUN28_006438</name>
</gene>
<evidence type="ECO:0000256" key="1">
    <source>
        <dbReference type="SAM" id="MobiDB-lite"/>
    </source>
</evidence>
<dbReference type="EMBL" id="JADYXP020000005">
    <property type="protein sequence ID" value="KAL0124582.1"/>
    <property type="molecule type" value="Genomic_DNA"/>
</dbReference>
<protein>
    <submittedName>
        <fullName evidence="2">Uncharacterized protein</fullName>
    </submittedName>
</protein>
<keyword evidence="3" id="KW-1185">Reference proteome</keyword>
<organism evidence="2 3">
    <name type="scientific">Cardiocondyla obscurior</name>
    <dbReference type="NCBI Taxonomy" id="286306"/>
    <lineage>
        <taxon>Eukaryota</taxon>
        <taxon>Metazoa</taxon>
        <taxon>Ecdysozoa</taxon>
        <taxon>Arthropoda</taxon>
        <taxon>Hexapoda</taxon>
        <taxon>Insecta</taxon>
        <taxon>Pterygota</taxon>
        <taxon>Neoptera</taxon>
        <taxon>Endopterygota</taxon>
        <taxon>Hymenoptera</taxon>
        <taxon>Apocrita</taxon>
        <taxon>Aculeata</taxon>
        <taxon>Formicoidea</taxon>
        <taxon>Formicidae</taxon>
        <taxon>Myrmicinae</taxon>
        <taxon>Cardiocondyla</taxon>
    </lineage>
</organism>
<evidence type="ECO:0000313" key="3">
    <source>
        <dbReference type="Proteomes" id="UP001430953"/>
    </source>
</evidence>